<sequence length="113" mass="13214">MNCCSILRFLQFFHLSLLKAFGLEIKEDSRRLSLKKSRRRKLLHKTLVAWSLGSLYEWPKVHPSKFSKQRDSRLFSSSGQLLQIVLEPFCKMIPEIHFGEFSKFGCIVQGYCS</sequence>
<gene>
    <name evidence="2" type="ORF">L596_028263</name>
</gene>
<evidence type="ECO:0000256" key="1">
    <source>
        <dbReference type="SAM" id="SignalP"/>
    </source>
</evidence>
<dbReference type="AlphaFoldDB" id="A0A4U5LXZ2"/>
<organism evidence="2 3">
    <name type="scientific">Steinernema carpocapsae</name>
    <name type="common">Entomopathogenic nematode</name>
    <dbReference type="NCBI Taxonomy" id="34508"/>
    <lineage>
        <taxon>Eukaryota</taxon>
        <taxon>Metazoa</taxon>
        <taxon>Ecdysozoa</taxon>
        <taxon>Nematoda</taxon>
        <taxon>Chromadorea</taxon>
        <taxon>Rhabditida</taxon>
        <taxon>Tylenchina</taxon>
        <taxon>Panagrolaimomorpha</taxon>
        <taxon>Strongyloidoidea</taxon>
        <taxon>Steinernematidae</taxon>
        <taxon>Steinernema</taxon>
    </lineage>
</organism>
<protein>
    <submittedName>
        <fullName evidence="2">Uncharacterized protein</fullName>
    </submittedName>
</protein>
<comment type="caution">
    <text evidence="2">The sequence shown here is derived from an EMBL/GenBank/DDBJ whole genome shotgun (WGS) entry which is preliminary data.</text>
</comment>
<dbReference type="EMBL" id="AZBU02000011">
    <property type="protein sequence ID" value="TKR61110.1"/>
    <property type="molecule type" value="Genomic_DNA"/>
</dbReference>
<reference evidence="2 3" key="2">
    <citation type="journal article" date="2019" name="G3 (Bethesda)">
        <title>Hybrid Assembly of the Genome of the Entomopathogenic Nematode Steinernema carpocapsae Identifies the X-Chromosome.</title>
        <authorList>
            <person name="Serra L."/>
            <person name="Macchietto M."/>
            <person name="Macias-Munoz A."/>
            <person name="McGill C.J."/>
            <person name="Rodriguez I.M."/>
            <person name="Rodriguez B."/>
            <person name="Murad R."/>
            <person name="Mortazavi A."/>
        </authorList>
    </citation>
    <scope>NUCLEOTIDE SEQUENCE [LARGE SCALE GENOMIC DNA]</scope>
    <source>
        <strain evidence="2 3">ALL</strain>
    </source>
</reference>
<feature type="chain" id="PRO_5020467798" evidence="1">
    <location>
        <begin position="23"/>
        <end position="113"/>
    </location>
</feature>
<accession>A0A4U5LXZ2</accession>
<keyword evidence="1" id="KW-0732">Signal</keyword>
<name>A0A4U5LXZ2_STECR</name>
<reference evidence="2 3" key="1">
    <citation type="journal article" date="2015" name="Genome Biol.">
        <title>Comparative genomics of Steinernema reveals deeply conserved gene regulatory networks.</title>
        <authorList>
            <person name="Dillman A.R."/>
            <person name="Macchietto M."/>
            <person name="Porter C.F."/>
            <person name="Rogers A."/>
            <person name="Williams B."/>
            <person name="Antoshechkin I."/>
            <person name="Lee M.M."/>
            <person name="Goodwin Z."/>
            <person name="Lu X."/>
            <person name="Lewis E.E."/>
            <person name="Goodrich-Blair H."/>
            <person name="Stock S.P."/>
            <person name="Adams B.J."/>
            <person name="Sternberg P.W."/>
            <person name="Mortazavi A."/>
        </authorList>
    </citation>
    <scope>NUCLEOTIDE SEQUENCE [LARGE SCALE GENOMIC DNA]</scope>
    <source>
        <strain evidence="2 3">ALL</strain>
    </source>
</reference>
<dbReference type="Proteomes" id="UP000298663">
    <property type="component" value="Unassembled WGS sequence"/>
</dbReference>
<feature type="signal peptide" evidence="1">
    <location>
        <begin position="1"/>
        <end position="22"/>
    </location>
</feature>
<proteinExistence type="predicted"/>
<evidence type="ECO:0000313" key="2">
    <source>
        <dbReference type="EMBL" id="TKR61110.1"/>
    </source>
</evidence>
<keyword evidence="3" id="KW-1185">Reference proteome</keyword>
<evidence type="ECO:0000313" key="3">
    <source>
        <dbReference type="Proteomes" id="UP000298663"/>
    </source>
</evidence>